<accession>A0A7S9PZX8</accession>
<dbReference type="GO" id="GO:0032259">
    <property type="term" value="P:methylation"/>
    <property type="evidence" value="ECO:0007669"/>
    <property type="project" value="UniProtKB-KW"/>
</dbReference>
<feature type="domain" description="Histidine-specific methyltransferase SAM-dependent" evidence="3">
    <location>
        <begin position="17"/>
        <end position="321"/>
    </location>
</feature>
<name>A0A7S9PZX8_9SPHI</name>
<dbReference type="Pfam" id="PF10017">
    <property type="entry name" value="Methyltransf_33"/>
    <property type="match status" value="1"/>
</dbReference>
<dbReference type="PANTHER" id="PTHR43397:SF1">
    <property type="entry name" value="ERGOTHIONEINE BIOSYNTHESIS PROTEIN 1"/>
    <property type="match status" value="1"/>
</dbReference>
<dbReference type="InterPro" id="IPR017804">
    <property type="entry name" value="MeTrfase_EgtD-like"/>
</dbReference>
<dbReference type="PIRSF" id="PIRSF018005">
    <property type="entry name" value="UCP018005"/>
    <property type="match status" value="1"/>
</dbReference>
<dbReference type="EMBL" id="CP064939">
    <property type="protein sequence ID" value="QPH40808.1"/>
    <property type="molecule type" value="Genomic_DNA"/>
</dbReference>
<evidence type="ECO:0000259" key="3">
    <source>
        <dbReference type="Pfam" id="PF10017"/>
    </source>
</evidence>
<dbReference type="GO" id="GO:0008168">
    <property type="term" value="F:methyltransferase activity"/>
    <property type="evidence" value="ECO:0007669"/>
    <property type="project" value="UniProtKB-KW"/>
</dbReference>
<organism evidence="4 5">
    <name type="scientific">Pedobacter endophyticus</name>
    <dbReference type="NCBI Taxonomy" id="2789740"/>
    <lineage>
        <taxon>Bacteria</taxon>
        <taxon>Pseudomonadati</taxon>
        <taxon>Bacteroidota</taxon>
        <taxon>Sphingobacteriia</taxon>
        <taxon>Sphingobacteriales</taxon>
        <taxon>Sphingobacteriaceae</taxon>
        <taxon>Pedobacter</taxon>
    </lineage>
</organism>
<keyword evidence="5" id="KW-1185">Reference proteome</keyword>
<keyword evidence="2 4" id="KW-0808">Transferase</keyword>
<evidence type="ECO:0000313" key="5">
    <source>
        <dbReference type="Proteomes" id="UP000594759"/>
    </source>
</evidence>
<dbReference type="InterPro" id="IPR019257">
    <property type="entry name" value="MeTrfase_dom"/>
</dbReference>
<dbReference type="RefSeq" id="WP_196100262.1">
    <property type="nucleotide sequence ID" value="NZ_CP064939.1"/>
</dbReference>
<evidence type="ECO:0000256" key="2">
    <source>
        <dbReference type="ARBA" id="ARBA00022679"/>
    </source>
</evidence>
<protein>
    <submittedName>
        <fullName evidence="4">L-histidine N(Alpha)-methyltransferase</fullName>
    </submittedName>
</protein>
<dbReference type="AlphaFoldDB" id="A0A7S9PZX8"/>
<reference evidence="4 5" key="1">
    <citation type="submission" date="2020-11" db="EMBL/GenBank/DDBJ databases">
        <title>Pedobacter endophytica, an endophytic bacteria isolated form Carex pumila.</title>
        <authorList>
            <person name="Peng Y."/>
            <person name="Jiang L."/>
            <person name="Lee J."/>
        </authorList>
    </citation>
    <scope>NUCLEOTIDE SEQUENCE [LARGE SCALE GENOMIC DNA]</scope>
    <source>
        <strain evidence="4 5">JBR3-12</strain>
    </source>
</reference>
<dbReference type="Proteomes" id="UP000594759">
    <property type="component" value="Chromosome"/>
</dbReference>
<dbReference type="KEGG" id="pex:IZT61_05955"/>
<keyword evidence="1 4" id="KW-0489">Methyltransferase</keyword>
<sequence>MSTVTTAAATTNKLFLEETIAGLKAEPKHMHSKYFYDEAGDYIFQQIMNMEEYYLTDAEMDILANQTSALVEVVSAAGTAFDLIELGAGDATKSIHLLRALINQQFDFKYFPIDISEHVISSLEQSLPAQLPGLTMQGLNGDYFEMLQTASEISSRRKVVLFMGANIGNMNPAEARGFCAQLRDQLSKDDLLIVGFDLKKNPQQILSAYSDGGGITRSFNLNLLSRINRELEGNFDVQNFEHYATYDPETGACKSYLISLTNQTVKIGNEQIRFEENEYIFMEISQKYALTDIENLARTTGFEPVHNFYDKNKYFVDSVWKCQSHTG</sequence>
<evidence type="ECO:0000256" key="1">
    <source>
        <dbReference type="ARBA" id="ARBA00022603"/>
    </source>
</evidence>
<dbReference type="InterPro" id="IPR029063">
    <property type="entry name" value="SAM-dependent_MTases_sf"/>
</dbReference>
<proteinExistence type="predicted"/>
<dbReference type="PANTHER" id="PTHR43397">
    <property type="entry name" value="ERGOTHIONEINE BIOSYNTHESIS PROTEIN 1"/>
    <property type="match status" value="1"/>
</dbReference>
<gene>
    <name evidence="4" type="ORF">IZT61_05955</name>
</gene>
<dbReference type="InterPro" id="IPR051128">
    <property type="entry name" value="EgtD_Methyltrsf_superfamily"/>
</dbReference>
<dbReference type="SUPFAM" id="SSF53335">
    <property type="entry name" value="S-adenosyl-L-methionine-dependent methyltransferases"/>
    <property type="match status" value="1"/>
</dbReference>
<evidence type="ECO:0000313" key="4">
    <source>
        <dbReference type="EMBL" id="QPH40808.1"/>
    </source>
</evidence>
<dbReference type="Gene3D" id="3.40.50.150">
    <property type="entry name" value="Vaccinia Virus protein VP39"/>
    <property type="match status" value="1"/>
</dbReference>